<dbReference type="EMBL" id="MU268777">
    <property type="protein sequence ID" value="KAH7903757.1"/>
    <property type="molecule type" value="Genomic_DNA"/>
</dbReference>
<accession>A0ACB7ZST2</accession>
<evidence type="ECO:0000313" key="1">
    <source>
        <dbReference type="EMBL" id="KAH7903757.1"/>
    </source>
</evidence>
<keyword evidence="2" id="KW-1185">Reference proteome</keyword>
<evidence type="ECO:0000313" key="2">
    <source>
        <dbReference type="Proteomes" id="UP000790377"/>
    </source>
</evidence>
<gene>
    <name evidence="1" type="ORF">BJ138DRAFT_1120079</name>
</gene>
<feature type="non-terminal residue" evidence="1">
    <location>
        <position position="1"/>
    </location>
</feature>
<protein>
    <submittedName>
        <fullName evidence="1">Uncharacterized protein</fullName>
    </submittedName>
</protein>
<sequence>LPADGTQPAQRRKRRRRRGAPTTPDPPPAIPVLPNVSPRIDPPSIPPLNQASSPPGIDQPIPEAHAAPDSPPSRVGALRRLWRQRLEPALFRWTRQKPRESQPVHPSPAPNTAEPQPPSTPAASIHSEAATGPAETTAPRKPNVISRLLTGFKRQPTGTTPESIEMHPRHTPRRRNLTPHARRQSEVVDVAAGRLDRRMAASSNEWTDEIDWLDYICFCMCCPWNKVISESDSERGQGAGGPSESSSSSSADRRQSEVVDVAAGRLDRRMAASSNKWTDEIDWLDYICFCMCCPWNKVISESDSERGPGAGGSSGSSSSSSSDRNDGGSARCVGIVGSKRGSLHPTDFQSADHSIDRPPDCAAHPNLATMYTPAWLRHIHRPARDTAIDPLTLHPSLSLRIHPDATPHTPILRQTQPTTRHHHSPQPTPPSIPSPHLPTPVTHHTHHIRVPHIHAHIREGTPHRGQRAEPEVRVEHRERVGRVLPRLVSWM</sequence>
<reference evidence="1" key="1">
    <citation type="journal article" date="2021" name="New Phytol.">
        <title>Evolutionary innovations through gain and loss of genes in the ectomycorrhizal Boletales.</title>
        <authorList>
            <person name="Wu G."/>
            <person name="Miyauchi S."/>
            <person name="Morin E."/>
            <person name="Kuo A."/>
            <person name="Drula E."/>
            <person name="Varga T."/>
            <person name="Kohler A."/>
            <person name="Feng B."/>
            <person name="Cao Y."/>
            <person name="Lipzen A."/>
            <person name="Daum C."/>
            <person name="Hundley H."/>
            <person name="Pangilinan J."/>
            <person name="Johnson J."/>
            <person name="Barry K."/>
            <person name="LaButti K."/>
            <person name="Ng V."/>
            <person name="Ahrendt S."/>
            <person name="Min B."/>
            <person name="Choi I.G."/>
            <person name="Park H."/>
            <person name="Plett J.M."/>
            <person name="Magnuson J."/>
            <person name="Spatafora J.W."/>
            <person name="Nagy L.G."/>
            <person name="Henrissat B."/>
            <person name="Grigoriev I.V."/>
            <person name="Yang Z.L."/>
            <person name="Xu J."/>
            <person name="Martin F.M."/>
        </authorList>
    </citation>
    <scope>NUCLEOTIDE SEQUENCE</scope>
    <source>
        <strain evidence="1">ATCC 28755</strain>
    </source>
</reference>
<organism evidence="1 2">
    <name type="scientific">Hygrophoropsis aurantiaca</name>
    <dbReference type="NCBI Taxonomy" id="72124"/>
    <lineage>
        <taxon>Eukaryota</taxon>
        <taxon>Fungi</taxon>
        <taxon>Dikarya</taxon>
        <taxon>Basidiomycota</taxon>
        <taxon>Agaricomycotina</taxon>
        <taxon>Agaricomycetes</taxon>
        <taxon>Agaricomycetidae</taxon>
        <taxon>Boletales</taxon>
        <taxon>Coniophorineae</taxon>
        <taxon>Hygrophoropsidaceae</taxon>
        <taxon>Hygrophoropsis</taxon>
    </lineage>
</organism>
<proteinExistence type="predicted"/>
<name>A0ACB7ZST2_9AGAM</name>
<dbReference type="Proteomes" id="UP000790377">
    <property type="component" value="Unassembled WGS sequence"/>
</dbReference>
<comment type="caution">
    <text evidence="1">The sequence shown here is derived from an EMBL/GenBank/DDBJ whole genome shotgun (WGS) entry which is preliminary data.</text>
</comment>